<feature type="compositionally biased region" description="Basic residues" evidence="2">
    <location>
        <begin position="179"/>
        <end position="188"/>
    </location>
</feature>
<name>A0AAN9RSU7_PHACN</name>
<evidence type="ECO:0000313" key="3">
    <source>
        <dbReference type="EMBL" id="KAK7382563.1"/>
    </source>
</evidence>
<dbReference type="PANTHER" id="PTHR35117:SF1">
    <property type="entry name" value="MYOSIN-M HEAVY PROTEIN"/>
    <property type="match status" value="1"/>
</dbReference>
<organism evidence="3 4">
    <name type="scientific">Phaseolus coccineus</name>
    <name type="common">Scarlet runner bean</name>
    <name type="synonym">Phaseolus multiflorus</name>
    <dbReference type="NCBI Taxonomy" id="3886"/>
    <lineage>
        <taxon>Eukaryota</taxon>
        <taxon>Viridiplantae</taxon>
        <taxon>Streptophyta</taxon>
        <taxon>Embryophyta</taxon>
        <taxon>Tracheophyta</taxon>
        <taxon>Spermatophyta</taxon>
        <taxon>Magnoliopsida</taxon>
        <taxon>eudicotyledons</taxon>
        <taxon>Gunneridae</taxon>
        <taxon>Pentapetalae</taxon>
        <taxon>rosids</taxon>
        <taxon>fabids</taxon>
        <taxon>Fabales</taxon>
        <taxon>Fabaceae</taxon>
        <taxon>Papilionoideae</taxon>
        <taxon>50 kb inversion clade</taxon>
        <taxon>NPAAA clade</taxon>
        <taxon>indigoferoid/millettioid clade</taxon>
        <taxon>Phaseoleae</taxon>
        <taxon>Phaseolus</taxon>
    </lineage>
</organism>
<feature type="region of interest" description="Disordered" evidence="2">
    <location>
        <begin position="146"/>
        <end position="188"/>
    </location>
</feature>
<protein>
    <recommendedName>
        <fullName evidence="5">LisH domain-containing protein</fullName>
    </recommendedName>
</protein>
<sequence>MTCERGNLSRPLIAFIVDQYLSRNQFSQTRASFLNEASSLFANARPNQNLLSLEEMMYQYIRMKKQNIELVKEKVMLMEEKNRIQKLLQDMQNALDIFNAGSPLSNVAAMVTNSAVVPAVQNSNTTPPVASISTVFPVQNTMPLPPKPINNVNSSSPMISVSDKKRKDSPTVVDGSAVAKKRGRPPGKKKQVQGIIVYDFVKSTLNFHVVNCIFTLSSFVLINMSLPSPINKADFRSSSTTTQSLVGNLAVRASHISHDASPPDISPVATCKGEAIAPSYNVISTKRHISHDVSLPTDISTVATCNGEAIAPSYNVISTKRVMVEPQEQMVYKEDNHDISYLETSKRDTANKTIMQRLRRITLRRINLDATKGQESSLSQSKYLGEREFEEGREQMVSTQSMRNEKMSKNEQMAMMMSLQREMDEMKKRNKEEILALWRGN</sequence>
<feature type="compositionally biased region" description="Polar residues" evidence="2">
    <location>
        <begin position="150"/>
        <end position="159"/>
    </location>
</feature>
<feature type="region of interest" description="Disordered" evidence="2">
    <location>
        <begin position="372"/>
        <end position="403"/>
    </location>
</feature>
<evidence type="ECO:0000256" key="1">
    <source>
        <dbReference type="SAM" id="Coils"/>
    </source>
</evidence>
<keyword evidence="1" id="KW-0175">Coiled coil</keyword>
<feature type="coiled-coil region" evidence="1">
    <location>
        <begin position="61"/>
        <end position="97"/>
    </location>
</feature>
<reference evidence="3 4" key="1">
    <citation type="submission" date="2024-01" db="EMBL/GenBank/DDBJ databases">
        <title>The genomes of 5 underutilized Papilionoideae crops provide insights into root nodulation and disease resistanc.</title>
        <authorList>
            <person name="Jiang F."/>
        </authorList>
    </citation>
    <scope>NUCLEOTIDE SEQUENCE [LARGE SCALE GENOMIC DNA]</scope>
    <source>
        <strain evidence="3">JINMINGXINNONG_FW02</strain>
        <tissue evidence="3">Leaves</tissue>
    </source>
</reference>
<comment type="caution">
    <text evidence="3">The sequence shown here is derived from an EMBL/GenBank/DDBJ whole genome shotgun (WGS) entry which is preliminary data.</text>
</comment>
<feature type="compositionally biased region" description="Basic and acidic residues" evidence="2">
    <location>
        <begin position="384"/>
        <end position="394"/>
    </location>
</feature>
<dbReference type="AlphaFoldDB" id="A0AAN9RSU7"/>
<dbReference type="EMBL" id="JAYMYR010000001">
    <property type="protein sequence ID" value="KAK7382563.1"/>
    <property type="molecule type" value="Genomic_DNA"/>
</dbReference>
<proteinExistence type="predicted"/>
<evidence type="ECO:0000256" key="2">
    <source>
        <dbReference type="SAM" id="MobiDB-lite"/>
    </source>
</evidence>
<feature type="coiled-coil region" evidence="1">
    <location>
        <begin position="409"/>
        <end position="436"/>
    </location>
</feature>
<dbReference type="PANTHER" id="PTHR35117">
    <property type="entry name" value="MYOSIN-M HEAVY PROTEIN"/>
    <property type="match status" value="1"/>
</dbReference>
<feature type="compositionally biased region" description="Polar residues" evidence="2">
    <location>
        <begin position="373"/>
        <end position="382"/>
    </location>
</feature>
<gene>
    <name evidence="3" type="ORF">VNO80_01466</name>
</gene>
<dbReference type="Proteomes" id="UP001374584">
    <property type="component" value="Unassembled WGS sequence"/>
</dbReference>
<evidence type="ECO:0008006" key="5">
    <source>
        <dbReference type="Google" id="ProtNLM"/>
    </source>
</evidence>
<accession>A0AAN9RSU7</accession>
<evidence type="ECO:0000313" key="4">
    <source>
        <dbReference type="Proteomes" id="UP001374584"/>
    </source>
</evidence>
<keyword evidence="4" id="KW-1185">Reference proteome</keyword>